<dbReference type="InterPro" id="IPR018203">
    <property type="entry name" value="GDP_dissociation_inhibitor"/>
</dbReference>
<dbReference type="PRINTS" id="PR00891">
    <property type="entry name" value="RABGDIREP"/>
</dbReference>
<feature type="domain" description="RAE1/2" evidence="2">
    <location>
        <begin position="486"/>
        <end position="633"/>
    </location>
</feature>
<dbReference type="Pfam" id="PF22603">
    <property type="entry name" value="RAE1_2_domI_C"/>
    <property type="match status" value="1"/>
</dbReference>
<dbReference type="GO" id="GO:0007264">
    <property type="term" value="P:small GTPase-mediated signal transduction"/>
    <property type="evidence" value="ECO:0007669"/>
    <property type="project" value="InterPro"/>
</dbReference>
<dbReference type="Gene3D" id="3.50.50.60">
    <property type="entry name" value="FAD/NAD(P)-binding domain"/>
    <property type="match status" value="2"/>
</dbReference>
<sequence length="763" mass="85515">MDFPERVDCVIDGTGLSESLISASLSILGKQILHIDRNGYYGGVLASLRFPEFEKLLSQIEPDCPKSLPIIKDNCLDLSEIESPLVTHRSSEWFLGCDDSFDTYDDNDAENYSSVSRKVINDSPSTMALPSDITVQHDHISTEISSVVRELGEEQEKSNGDGHENVTIVQSQKLWSRSKLRNAVRLHDIDIVPKIIYSHSPVVTALQRADVTRYLEFRFVSRLLAYIGNNQCTQQSGTVSNNADNQSSSTNFTGHVVKIPVCRSDVFKTRLLSLHQKRSLGAFFEWCFHLIINDTQRSTTHSKKDEEYCAYEDRPFQDLLTEKRKLDKFTQQLLITNLSFSNQQIKTKEAIFRIRRLLFSMGRFGPYPILWPMYGSGDLTQGYCRMSAVFGTTFCLGCKVEKIEYINSEVDAVTQSVENMTTNMKDGQIMTGADSSSSSSMPKNNTDDEFIVHLSNGKKIKTKCVILCPECLPYSWISDFINHWCARAVLITDSSLLPDDCKSSDISILAYSFNANNQQNDLCLDPVIIIECQVEKNKFCKDNLFVVHLCAIIKQPNDPKKIFQPLLNCLFTQYDDNTVHPSSVSQGHCKRPRMLWAGYFCVPDLSSIPNNFSTLGKSETIMNSNIFITAGPDATPDLDSIIPNAEEIFRKIISILGLPNNSQNLASTTSGTNNDDSTSQTSRSSMYTTIDAVWDGQFPPKAPRPEDIIVVDESVNPPPVVTIEVPQEDQNFTRSYCSMANIHLHKPSEAELARATLVGSNSL</sequence>
<dbReference type="PANTHER" id="PTHR11787:SF4">
    <property type="entry name" value="CHM, RAB ESCORT PROTEIN 1"/>
    <property type="match status" value="1"/>
</dbReference>
<organism evidence="3 4">
    <name type="scientific">Schistosoma mattheei</name>
    <dbReference type="NCBI Taxonomy" id="31246"/>
    <lineage>
        <taxon>Eukaryota</taxon>
        <taxon>Metazoa</taxon>
        <taxon>Spiralia</taxon>
        <taxon>Lophotrochozoa</taxon>
        <taxon>Platyhelminthes</taxon>
        <taxon>Trematoda</taxon>
        <taxon>Digenea</taxon>
        <taxon>Strigeidida</taxon>
        <taxon>Schistosomatoidea</taxon>
        <taxon>Schistosomatidae</taxon>
        <taxon>Schistosoma</taxon>
    </lineage>
</organism>
<dbReference type="GO" id="GO:0016192">
    <property type="term" value="P:vesicle-mediated transport"/>
    <property type="evidence" value="ECO:0007669"/>
    <property type="project" value="TreeGrafter"/>
</dbReference>
<dbReference type="SUPFAM" id="SSF54373">
    <property type="entry name" value="FAD-linked reductases, C-terminal domain"/>
    <property type="match status" value="1"/>
</dbReference>
<dbReference type="Gene3D" id="3.30.519.10">
    <property type="entry name" value="Guanine Nucleotide Dissociation Inhibitor, domain 2"/>
    <property type="match status" value="1"/>
</dbReference>
<dbReference type="WBParaSite" id="SMTH1_29820.10">
    <property type="protein sequence ID" value="SMTH1_29820.10"/>
    <property type="gene ID" value="SMTH1_29820"/>
</dbReference>
<dbReference type="GO" id="GO:0005092">
    <property type="term" value="F:GDP-dissociation inhibitor activity"/>
    <property type="evidence" value="ECO:0007669"/>
    <property type="project" value="InterPro"/>
</dbReference>
<evidence type="ECO:0000256" key="1">
    <source>
        <dbReference type="ARBA" id="ARBA00005593"/>
    </source>
</evidence>
<dbReference type="GO" id="GO:0005968">
    <property type="term" value="C:Rab-protein geranylgeranyltransferase complex"/>
    <property type="evidence" value="ECO:0007669"/>
    <property type="project" value="TreeGrafter"/>
</dbReference>
<dbReference type="InterPro" id="IPR054420">
    <property type="entry name" value="RAE1_2_domI_C"/>
</dbReference>
<protein>
    <recommendedName>
        <fullName evidence="2">RAE1/2 domain-containing protein</fullName>
    </recommendedName>
</protein>
<proteinExistence type="inferred from homology"/>
<dbReference type="GO" id="GO:0005829">
    <property type="term" value="C:cytosol"/>
    <property type="evidence" value="ECO:0007669"/>
    <property type="project" value="TreeGrafter"/>
</dbReference>
<accession>A0AA85B3H4</accession>
<dbReference type="InterPro" id="IPR036188">
    <property type="entry name" value="FAD/NAD-bd_sf"/>
</dbReference>
<evidence type="ECO:0000313" key="3">
    <source>
        <dbReference type="Proteomes" id="UP000050791"/>
    </source>
</evidence>
<dbReference type="Gene3D" id="1.10.405.10">
    <property type="entry name" value="Guanine Nucleotide Dissociation Inhibitor, domain 1"/>
    <property type="match status" value="1"/>
</dbReference>
<dbReference type="PANTHER" id="PTHR11787">
    <property type="entry name" value="RAB GDP-DISSOCIATION INHIBITOR"/>
    <property type="match status" value="1"/>
</dbReference>
<evidence type="ECO:0000259" key="2">
    <source>
        <dbReference type="Pfam" id="PF22603"/>
    </source>
</evidence>
<dbReference type="Pfam" id="PF00996">
    <property type="entry name" value="GDI"/>
    <property type="match status" value="2"/>
</dbReference>
<name>A0AA85B3H4_9TREM</name>
<reference evidence="4" key="1">
    <citation type="submission" date="2023-11" db="UniProtKB">
        <authorList>
            <consortium name="WormBaseParasite"/>
        </authorList>
    </citation>
    <scope>IDENTIFICATION</scope>
</reference>
<evidence type="ECO:0000313" key="4">
    <source>
        <dbReference type="WBParaSite" id="SMTH1_29820.10"/>
    </source>
</evidence>
<dbReference type="Proteomes" id="UP000050791">
    <property type="component" value="Unassembled WGS sequence"/>
</dbReference>
<dbReference type="AlphaFoldDB" id="A0AA85B3H4"/>
<dbReference type="SUPFAM" id="SSF51905">
    <property type="entry name" value="FAD/NAD(P)-binding domain"/>
    <property type="match status" value="1"/>
</dbReference>
<dbReference type="GO" id="GO:0005634">
    <property type="term" value="C:nucleus"/>
    <property type="evidence" value="ECO:0007669"/>
    <property type="project" value="TreeGrafter"/>
</dbReference>
<comment type="similarity">
    <text evidence="1">Belongs to the Rab GDI family.</text>
</comment>